<comment type="subcellular location">
    <subcellularLocation>
        <location evidence="1">Cell membrane</location>
        <topology evidence="1">Multi-pass membrane protein</topology>
    </subcellularLocation>
</comment>
<dbReference type="InterPro" id="IPR018303">
    <property type="entry name" value="ATPase_P-typ_P_site"/>
</dbReference>
<feature type="transmembrane region" description="Helical" evidence="11">
    <location>
        <begin position="1423"/>
        <end position="1443"/>
    </location>
</feature>
<evidence type="ECO:0000259" key="12">
    <source>
        <dbReference type="PROSITE" id="PS50846"/>
    </source>
</evidence>
<comment type="catalytic activity">
    <reaction evidence="10">
        <text>ATP + H2O = ADP + phosphate + H(+)</text>
        <dbReference type="Rhea" id="RHEA:13065"/>
        <dbReference type="ChEBI" id="CHEBI:15377"/>
        <dbReference type="ChEBI" id="CHEBI:15378"/>
        <dbReference type="ChEBI" id="CHEBI:30616"/>
        <dbReference type="ChEBI" id="CHEBI:43474"/>
        <dbReference type="ChEBI" id="CHEBI:456216"/>
    </reaction>
</comment>
<dbReference type="PROSITE" id="PS50846">
    <property type="entry name" value="HMA_2"/>
    <property type="match status" value="1"/>
</dbReference>
<keyword evidence="4" id="KW-0547">Nucleotide-binding</keyword>
<dbReference type="SUPFAM" id="SSF81653">
    <property type="entry name" value="Calcium ATPase, transduction domain A"/>
    <property type="match status" value="1"/>
</dbReference>
<evidence type="ECO:0000313" key="13">
    <source>
        <dbReference type="EMBL" id="GAA0516610.1"/>
    </source>
</evidence>
<dbReference type="SUPFAM" id="SSF81665">
    <property type="entry name" value="Calcium ATPase, transmembrane domain M"/>
    <property type="match status" value="1"/>
</dbReference>
<evidence type="ECO:0000256" key="6">
    <source>
        <dbReference type="ARBA" id="ARBA00022842"/>
    </source>
</evidence>
<feature type="domain" description="HMA" evidence="12">
    <location>
        <begin position="38"/>
        <end position="107"/>
    </location>
</feature>
<protein>
    <submittedName>
        <fullName evidence="13">Cation-translocating P-type ATPase</fullName>
    </submittedName>
</protein>
<keyword evidence="2 11" id="KW-0812">Transmembrane</keyword>
<reference evidence="13 14" key="1">
    <citation type="journal article" date="2019" name="Int. J. Syst. Evol. Microbiol.">
        <title>The Global Catalogue of Microorganisms (GCM) 10K type strain sequencing project: providing services to taxonomists for standard genome sequencing and annotation.</title>
        <authorList>
            <consortium name="The Broad Institute Genomics Platform"/>
            <consortium name="The Broad Institute Genome Sequencing Center for Infectious Disease"/>
            <person name="Wu L."/>
            <person name="Ma J."/>
        </authorList>
    </citation>
    <scope>NUCLEOTIDE SEQUENCE [LARGE SCALE GENOMIC DNA]</scope>
    <source>
        <strain evidence="13 14">JCM 10303</strain>
    </source>
</reference>
<gene>
    <name evidence="13" type="ORF">GCM10009533_14640</name>
</gene>
<evidence type="ECO:0000256" key="5">
    <source>
        <dbReference type="ARBA" id="ARBA00022840"/>
    </source>
</evidence>
<keyword evidence="14" id="KW-1185">Reference proteome</keyword>
<dbReference type="InterPro" id="IPR008250">
    <property type="entry name" value="ATPase_P-typ_transduc_dom_A_sf"/>
</dbReference>
<dbReference type="Gene3D" id="1.20.1110.10">
    <property type="entry name" value="Calcium-transporting ATPase, transmembrane domain"/>
    <property type="match status" value="2"/>
</dbReference>
<dbReference type="InterPro" id="IPR059000">
    <property type="entry name" value="ATPase_P-type_domA"/>
</dbReference>
<dbReference type="InterPro" id="IPR036163">
    <property type="entry name" value="HMA_dom_sf"/>
</dbReference>
<proteinExistence type="predicted"/>
<dbReference type="EMBL" id="BAAAGS010000006">
    <property type="protein sequence ID" value="GAA0516610.1"/>
    <property type="molecule type" value="Genomic_DNA"/>
</dbReference>
<dbReference type="Pfam" id="PF00689">
    <property type="entry name" value="Cation_ATPase_C"/>
    <property type="match status" value="1"/>
</dbReference>
<dbReference type="RefSeq" id="WP_011874158.1">
    <property type="nucleotide sequence ID" value="NZ_BAAAGS010000006.1"/>
</dbReference>
<keyword evidence="8 11" id="KW-1133">Transmembrane helix</keyword>
<accession>A0ABN1CEN8</accession>
<keyword evidence="9 11" id="KW-0472">Membrane</keyword>
<dbReference type="Gene3D" id="3.30.70.100">
    <property type="match status" value="1"/>
</dbReference>
<evidence type="ECO:0000313" key="14">
    <source>
        <dbReference type="Proteomes" id="UP001500729"/>
    </source>
</evidence>
<keyword evidence="6" id="KW-0460">Magnesium</keyword>
<dbReference type="PRINTS" id="PR00120">
    <property type="entry name" value="HATPASE"/>
</dbReference>
<keyword evidence="3" id="KW-0479">Metal-binding</keyword>
<evidence type="ECO:0000256" key="2">
    <source>
        <dbReference type="ARBA" id="ARBA00022692"/>
    </source>
</evidence>
<dbReference type="Gene3D" id="2.70.150.10">
    <property type="entry name" value="Calcium-transporting ATPase, cytoplasmic transduction domain A"/>
    <property type="match status" value="1"/>
</dbReference>
<dbReference type="SUPFAM" id="SSF56784">
    <property type="entry name" value="HAD-like"/>
    <property type="match status" value="1"/>
</dbReference>
<name>A0ABN1CEN8_SACER</name>
<dbReference type="InterPro" id="IPR023298">
    <property type="entry name" value="ATPase_P-typ_TM_dom_sf"/>
</dbReference>
<dbReference type="PROSITE" id="PS00154">
    <property type="entry name" value="ATPASE_E1_E2"/>
    <property type="match status" value="1"/>
</dbReference>
<dbReference type="Pfam" id="PF00702">
    <property type="entry name" value="Hydrolase"/>
    <property type="match status" value="1"/>
</dbReference>
<dbReference type="InterPro" id="IPR006121">
    <property type="entry name" value="HMA_dom"/>
</dbReference>
<sequence length="1456" mass="150467">MALGRVISAASQLASPVWDAVRTVVASPSRRRMFAAEDRTHLDVRGLHRPGTEALAGKLEVLLQDMPGVRSAEVNGVLGRIAITYDPETVTPHELADAITDFEQRHDLDGRPAQGVKHPGDAALLLREVGAVGLGIAGLGYAMATSVLPVRALPSLVPVTFSLVGSVPWMRSTAEKAVGRTFLDTSLAAAGLTSQALAQRPLGLFTDTCERLCTTREYLARREAWRRWEQNAAAGAHRSAPVEVAPRPVPLPDGAVERVANTSGALALGGYGAVLAISRLPQRALATLAAGVPRPGSAGREAFAAQVASALSHRGNLVLDPDALRRLDRVDAVVFDAAVLRTGRDVVDTVLGVDPGTDITTFVERANELIDPADPRKRERNGAWSTMPLADCKAALPSHIRDAAREESRRGGTVVVLLHDSEPVAIASVAPELDPLAEALVDAARGVGTVAVAGIGGKLGERLEVDRVVAGGSRLAQSVRDLQAEGRVVAVVSFRAHSALLASDVGIGLPDAESRVPWGAHVSCINPAEAHTLLAAVPYARRASNYAAALSVAGSCAGAAFGALGPAATAPSRASMPVQAATLCALGTGTWTGIQVTHLPPPSARARTPWHALPVQAVLALLGTSPRGLDEPEAARRKQPVETDHTEVGVTTATIEGLINPMTAVLGVGAAVSAGLGSFLDAGMIMFVLGASAVVDGVQRVSTNRELAKLLSAGQLPARLRRDGTTRTVPADQLVPGDIVELHAGDGVPADCRVLEAEGVELDESSLTGESQLVAKSPQATGATMVADRTSMLYQGTVVASGRAIAVVVATGSRTELGSTTTQDDGGACSGTGGVEARLSALTKRTIPISAGAGVALAVADLVRGHPAGQAISRAVGLAVAAVPEGLPFVATVAETAAARRLADRGVLVRSPKTIEALGRVDALCFDKTGTLTQGRISLREVSDGRSSRAVEHLDPWLRQVVTTAVHASPEPEDDRPLAHPTDQAVVDGAQRAGIGITNAFTVLADLPFEPSRGYHAVRAAGPGGHRVSVKGAPEVVLGRCVRWLGQDGERPFDRDARVEIEDEVERLAQLGYRVLAVAERSASPRPELDDDDVADLDFYGLLALADPVHPTAAEAVGRLSRAGVDVIMITGDHPSTAEAIAVELDMLRGRRVVNGAELDAMDDDELTSNLPKIAVFARVSPSQKARIVRSLRQGGRVVAMTGDGANDVPAIKLAQVGIALGSRATPAAREAADLVIADDRIETISDAIVEGRGMWASVHDALSILLGGNLGEIAFTLGAGLLGTAAAPNTRQLLVVNLLTDVLPALAIAVRPPPGATPEQLLSEGPEVSLGAALNRDVYVRAAATAGAAAAAWLLTRPLATAGQARTAGLVALVSAQLGQTMAMRGRTPLVLLAGAASMVVLAGVVQVPGVSQFFGSSPLLAHQWLAALTAAAVATVAVWIWQLQSGGEGSATGR</sequence>
<dbReference type="InterPro" id="IPR023214">
    <property type="entry name" value="HAD_sf"/>
</dbReference>
<evidence type="ECO:0000256" key="1">
    <source>
        <dbReference type="ARBA" id="ARBA00004651"/>
    </source>
</evidence>
<keyword evidence="5" id="KW-0067">ATP-binding</keyword>
<evidence type="ECO:0000256" key="9">
    <source>
        <dbReference type="ARBA" id="ARBA00023136"/>
    </source>
</evidence>
<dbReference type="InterPro" id="IPR036412">
    <property type="entry name" value="HAD-like_sf"/>
</dbReference>
<dbReference type="Pfam" id="PF00122">
    <property type="entry name" value="E1-E2_ATPase"/>
    <property type="match status" value="1"/>
</dbReference>
<dbReference type="SFLD" id="SFLDF00027">
    <property type="entry name" value="p-type_atpase"/>
    <property type="match status" value="1"/>
</dbReference>
<feature type="transmembrane region" description="Helical" evidence="11">
    <location>
        <begin position="1391"/>
        <end position="1411"/>
    </location>
</feature>
<dbReference type="InterPro" id="IPR004014">
    <property type="entry name" value="ATPase_P-typ_cation-transptr_N"/>
</dbReference>
<dbReference type="PANTHER" id="PTHR24093">
    <property type="entry name" value="CATION TRANSPORTING ATPASE"/>
    <property type="match status" value="1"/>
</dbReference>
<dbReference type="Gene3D" id="3.40.1110.10">
    <property type="entry name" value="Calcium-transporting ATPase, cytoplasmic domain N"/>
    <property type="match status" value="2"/>
</dbReference>
<evidence type="ECO:0000256" key="4">
    <source>
        <dbReference type="ARBA" id="ARBA00022741"/>
    </source>
</evidence>
<comment type="caution">
    <text evidence="13">The sequence shown here is derived from an EMBL/GenBank/DDBJ whole genome shotgun (WGS) entry which is preliminary data.</text>
</comment>
<dbReference type="PRINTS" id="PR00119">
    <property type="entry name" value="CATATPASE"/>
</dbReference>
<dbReference type="InterPro" id="IPR006068">
    <property type="entry name" value="ATPase_P-typ_cation-transptr_C"/>
</dbReference>
<evidence type="ECO:0000256" key="3">
    <source>
        <dbReference type="ARBA" id="ARBA00022723"/>
    </source>
</evidence>
<dbReference type="InterPro" id="IPR044492">
    <property type="entry name" value="P_typ_ATPase_HD_dom"/>
</dbReference>
<dbReference type="Gene3D" id="3.40.50.1000">
    <property type="entry name" value="HAD superfamily/HAD-like"/>
    <property type="match status" value="2"/>
</dbReference>
<dbReference type="NCBIfam" id="TIGR01494">
    <property type="entry name" value="ATPase_P-type"/>
    <property type="match status" value="2"/>
</dbReference>
<keyword evidence="7" id="KW-1278">Translocase</keyword>
<dbReference type="SFLD" id="SFLDS00003">
    <property type="entry name" value="Haloacid_Dehalogenase"/>
    <property type="match status" value="1"/>
</dbReference>
<evidence type="ECO:0000256" key="11">
    <source>
        <dbReference type="SAM" id="Phobius"/>
    </source>
</evidence>
<evidence type="ECO:0000256" key="10">
    <source>
        <dbReference type="ARBA" id="ARBA00049360"/>
    </source>
</evidence>
<dbReference type="InterPro" id="IPR023299">
    <property type="entry name" value="ATPase_P-typ_cyto_dom_N"/>
</dbReference>
<dbReference type="InterPro" id="IPR001757">
    <property type="entry name" value="P_typ_ATPase"/>
</dbReference>
<evidence type="ECO:0000256" key="7">
    <source>
        <dbReference type="ARBA" id="ARBA00022967"/>
    </source>
</evidence>
<dbReference type="SUPFAM" id="SSF81660">
    <property type="entry name" value="Metal cation-transporting ATPase, ATP-binding domain N"/>
    <property type="match status" value="1"/>
</dbReference>
<dbReference type="SMART" id="SM00831">
    <property type="entry name" value="Cation_ATPase_N"/>
    <property type="match status" value="1"/>
</dbReference>
<dbReference type="PANTHER" id="PTHR24093:SF513">
    <property type="entry name" value="CATION-TRANSPORTING ATPASE I-RELATED"/>
    <property type="match status" value="1"/>
</dbReference>
<evidence type="ECO:0000256" key="8">
    <source>
        <dbReference type="ARBA" id="ARBA00022989"/>
    </source>
</evidence>
<dbReference type="CDD" id="cd00371">
    <property type="entry name" value="HMA"/>
    <property type="match status" value="1"/>
</dbReference>
<organism evidence="13 14">
    <name type="scientific">Saccharopolyspora erythraea</name>
    <name type="common">Streptomyces erythraeus</name>
    <dbReference type="NCBI Taxonomy" id="1836"/>
    <lineage>
        <taxon>Bacteria</taxon>
        <taxon>Bacillati</taxon>
        <taxon>Actinomycetota</taxon>
        <taxon>Actinomycetes</taxon>
        <taxon>Pseudonocardiales</taxon>
        <taxon>Pseudonocardiaceae</taxon>
        <taxon>Saccharopolyspora</taxon>
    </lineage>
</organism>
<dbReference type="SFLD" id="SFLDG00002">
    <property type="entry name" value="C1.7:_P-type_atpase_like"/>
    <property type="match status" value="1"/>
</dbReference>
<dbReference type="SUPFAM" id="SSF55008">
    <property type="entry name" value="HMA, heavy metal-associated domain"/>
    <property type="match status" value="1"/>
</dbReference>
<dbReference type="Proteomes" id="UP001500729">
    <property type="component" value="Unassembled WGS sequence"/>
</dbReference>